<dbReference type="EMBL" id="FNAC01000004">
    <property type="protein sequence ID" value="SDC71184.1"/>
    <property type="molecule type" value="Genomic_DNA"/>
</dbReference>
<evidence type="ECO:0000313" key="2">
    <source>
        <dbReference type="Proteomes" id="UP000199060"/>
    </source>
</evidence>
<evidence type="ECO:0000313" key="1">
    <source>
        <dbReference type="EMBL" id="SDC71184.1"/>
    </source>
</evidence>
<keyword evidence="2" id="KW-1185">Reference proteome</keyword>
<organism evidence="1 2">
    <name type="scientific">Algoriphagus faecimaris</name>
    <dbReference type="NCBI Taxonomy" id="686796"/>
    <lineage>
        <taxon>Bacteria</taxon>
        <taxon>Pseudomonadati</taxon>
        <taxon>Bacteroidota</taxon>
        <taxon>Cytophagia</taxon>
        <taxon>Cytophagales</taxon>
        <taxon>Cyclobacteriaceae</taxon>
        <taxon>Algoriphagus</taxon>
    </lineage>
</organism>
<reference evidence="2" key="1">
    <citation type="submission" date="2016-10" db="EMBL/GenBank/DDBJ databases">
        <authorList>
            <person name="Varghese N."/>
            <person name="Submissions S."/>
        </authorList>
    </citation>
    <scope>NUCLEOTIDE SEQUENCE [LARGE SCALE GENOMIC DNA]</scope>
    <source>
        <strain evidence="2">DSM 23095</strain>
    </source>
</reference>
<dbReference type="Gene3D" id="2.60.120.260">
    <property type="entry name" value="Galactose-binding domain-like"/>
    <property type="match status" value="1"/>
</dbReference>
<accession>A0A1G6NUZ7</accession>
<sequence length="207" mass="23474">MLEKKYLSVSLKTRGMRFKTIFLVLVTLLFVSCEEEEFAPRGSQLLLNPNLSLYSDNVFPWAPLIPNEIQFGVSREVFLTGNRSLFVENKERSTANAATWTQTYTGPMPAPGSTLELMAFVKGEDVVDLTAGGRVHIGIKVFPFENSESRNAFATNEQLFQGDFDWFLLKATLENFPKDAEKIQVRLFVPDLTLGKVYFDEINLFAR</sequence>
<dbReference type="AlphaFoldDB" id="A0A1G6NUZ7"/>
<dbReference type="Proteomes" id="UP000199060">
    <property type="component" value="Unassembled WGS sequence"/>
</dbReference>
<protein>
    <submittedName>
        <fullName evidence="1">Uncharacterized protein</fullName>
    </submittedName>
</protein>
<proteinExistence type="predicted"/>
<name>A0A1G6NUZ7_9BACT</name>
<gene>
    <name evidence="1" type="ORF">SAMN04488104_100471</name>
</gene>
<dbReference type="PROSITE" id="PS51257">
    <property type="entry name" value="PROKAR_LIPOPROTEIN"/>
    <property type="match status" value="1"/>
</dbReference>